<sequence length="243" mass="24665">MALRVVSTGGDLTAIAFHPILWALAVAVFAVIVLQSVIYLRAIRKSATAAELTQAEVTQAVRTGAVAAIGPSLAVALVALSLLPLFGTPAVLTRIGLVGSAPYDVAAAGIGASTVGASLGGDGYTAKVFAISFAAMCVLGVLWMVSALIITPLFNQTGKVLRKVNPKVMAIAPLVVLPLAFAFLIISEVGKSPINGIVLVVSAVIGGACLLAAMKWGVHWLREWGLGIAIFGSLLVGAAVAVS</sequence>
<comment type="caution">
    <text evidence="2">The sequence shown here is derived from an EMBL/GenBank/DDBJ whole genome shotgun (WGS) entry which is preliminary data.</text>
</comment>
<dbReference type="Pfam" id="PF16481">
    <property type="entry name" value="DUF5058"/>
    <property type="match status" value="1"/>
</dbReference>
<feature type="transmembrane region" description="Helical" evidence="1">
    <location>
        <begin position="224"/>
        <end position="242"/>
    </location>
</feature>
<accession>A0A9X2H747</accession>
<feature type="transmembrane region" description="Helical" evidence="1">
    <location>
        <begin position="128"/>
        <end position="154"/>
    </location>
</feature>
<dbReference type="InterPro" id="IPR032479">
    <property type="entry name" value="DUF5058"/>
</dbReference>
<protein>
    <recommendedName>
        <fullName evidence="4">DUF5058 family protein</fullName>
    </recommendedName>
</protein>
<proteinExistence type="predicted"/>
<evidence type="ECO:0008006" key="4">
    <source>
        <dbReference type="Google" id="ProtNLM"/>
    </source>
</evidence>
<keyword evidence="1" id="KW-0812">Transmembrane</keyword>
<name>A0A9X2H747_9MICO</name>
<feature type="transmembrane region" description="Helical" evidence="1">
    <location>
        <begin position="192"/>
        <end position="212"/>
    </location>
</feature>
<feature type="transmembrane region" description="Helical" evidence="1">
    <location>
        <begin position="166"/>
        <end position="186"/>
    </location>
</feature>
<dbReference type="AlphaFoldDB" id="A0A9X2H747"/>
<evidence type="ECO:0000256" key="1">
    <source>
        <dbReference type="SAM" id="Phobius"/>
    </source>
</evidence>
<gene>
    <name evidence="2" type="ORF">BJ978_001310</name>
</gene>
<evidence type="ECO:0000313" key="3">
    <source>
        <dbReference type="Proteomes" id="UP001139722"/>
    </source>
</evidence>
<feature type="transmembrane region" description="Helical" evidence="1">
    <location>
        <begin position="64"/>
        <end position="86"/>
    </location>
</feature>
<evidence type="ECO:0000313" key="2">
    <source>
        <dbReference type="EMBL" id="MCP2370634.1"/>
    </source>
</evidence>
<keyword evidence="1" id="KW-1133">Transmembrane helix</keyword>
<keyword evidence="1" id="KW-0472">Membrane</keyword>
<dbReference type="RefSeq" id="WP_156998235.1">
    <property type="nucleotide sequence ID" value="NZ_BAAANU010000007.1"/>
</dbReference>
<organism evidence="2 3">
    <name type="scientific">Agromyces terreus</name>
    <dbReference type="NCBI Taxonomy" id="424795"/>
    <lineage>
        <taxon>Bacteria</taxon>
        <taxon>Bacillati</taxon>
        <taxon>Actinomycetota</taxon>
        <taxon>Actinomycetes</taxon>
        <taxon>Micrococcales</taxon>
        <taxon>Microbacteriaceae</taxon>
        <taxon>Agromyces</taxon>
    </lineage>
</organism>
<dbReference type="Proteomes" id="UP001139722">
    <property type="component" value="Unassembled WGS sequence"/>
</dbReference>
<dbReference type="OrthoDB" id="86868at2"/>
<reference evidence="2" key="1">
    <citation type="submission" date="2022-06" db="EMBL/GenBank/DDBJ databases">
        <title>Sequencing the genomes of 1000 actinobacteria strains.</title>
        <authorList>
            <person name="Klenk H.-P."/>
        </authorList>
    </citation>
    <scope>NUCLEOTIDE SEQUENCE</scope>
    <source>
        <strain evidence="2">DSM 22016</strain>
    </source>
</reference>
<feature type="transmembrane region" description="Helical" evidence="1">
    <location>
        <begin position="20"/>
        <end position="43"/>
    </location>
</feature>
<keyword evidence="3" id="KW-1185">Reference proteome</keyword>
<dbReference type="EMBL" id="JAMZDY010000001">
    <property type="protein sequence ID" value="MCP2370634.1"/>
    <property type="molecule type" value="Genomic_DNA"/>
</dbReference>